<dbReference type="AlphaFoldDB" id="A0A1G2IN81"/>
<name>A0A1G2IN81_9BACT</name>
<accession>A0A1G2IN81</accession>
<dbReference type="Pfam" id="PF22570">
    <property type="entry name" value="LiaF-TM"/>
    <property type="match status" value="1"/>
</dbReference>
<comment type="caution">
    <text evidence="2">The sequence shown here is derived from an EMBL/GenBank/DDBJ whole genome shotgun (WGS) entry which is preliminary data.</text>
</comment>
<dbReference type="InterPro" id="IPR054331">
    <property type="entry name" value="LiaF_TM"/>
</dbReference>
<dbReference type="Proteomes" id="UP000178632">
    <property type="component" value="Unassembled WGS sequence"/>
</dbReference>
<sequence>MFFAIVFIAIGLALLLNALGLMSGSFWGFFWAIFFLAIGFRMMMKKGKCPMCGWGNWQGKMHDKIHAKMHSHCCGHGEHEAHEHE</sequence>
<evidence type="ECO:0000313" key="3">
    <source>
        <dbReference type="Proteomes" id="UP000178632"/>
    </source>
</evidence>
<proteinExistence type="predicted"/>
<feature type="domain" description="LiaF transmembrane" evidence="1">
    <location>
        <begin position="3"/>
        <end position="47"/>
    </location>
</feature>
<evidence type="ECO:0000313" key="2">
    <source>
        <dbReference type="EMBL" id="OGZ76215.1"/>
    </source>
</evidence>
<evidence type="ECO:0000259" key="1">
    <source>
        <dbReference type="Pfam" id="PF22570"/>
    </source>
</evidence>
<dbReference type="EMBL" id="MHPE01000039">
    <property type="protein sequence ID" value="OGZ76215.1"/>
    <property type="molecule type" value="Genomic_DNA"/>
</dbReference>
<organism evidence="2 3">
    <name type="scientific">Candidatus Staskawiczbacteria bacterium RIFCSPLOWO2_12_FULL_37_15</name>
    <dbReference type="NCBI Taxonomy" id="1802218"/>
    <lineage>
        <taxon>Bacteria</taxon>
        <taxon>Candidatus Staskawicziibacteriota</taxon>
    </lineage>
</organism>
<gene>
    <name evidence="2" type="ORF">A3G45_00225</name>
</gene>
<protein>
    <recommendedName>
        <fullName evidence="1">LiaF transmembrane domain-containing protein</fullName>
    </recommendedName>
</protein>
<reference evidence="2 3" key="1">
    <citation type="journal article" date="2016" name="Nat. Commun.">
        <title>Thousands of microbial genomes shed light on interconnected biogeochemical processes in an aquifer system.</title>
        <authorList>
            <person name="Anantharaman K."/>
            <person name="Brown C.T."/>
            <person name="Hug L.A."/>
            <person name="Sharon I."/>
            <person name="Castelle C.J."/>
            <person name="Probst A.J."/>
            <person name="Thomas B.C."/>
            <person name="Singh A."/>
            <person name="Wilkins M.J."/>
            <person name="Karaoz U."/>
            <person name="Brodie E.L."/>
            <person name="Williams K.H."/>
            <person name="Hubbard S.S."/>
            <person name="Banfield J.F."/>
        </authorList>
    </citation>
    <scope>NUCLEOTIDE SEQUENCE [LARGE SCALE GENOMIC DNA]</scope>
</reference>